<evidence type="ECO:0000256" key="1">
    <source>
        <dbReference type="SAM" id="Coils"/>
    </source>
</evidence>
<dbReference type="Gene3D" id="1.10.287.110">
    <property type="entry name" value="DnaJ domain"/>
    <property type="match status" value="1"/>
</dbReference>
<evidence type="ECO:0000259" key="2">
    <source>
        <dbReference type="PROSITE" id="PS50076"/>
    </source>
</evidence>
<dbReference type="SUPFAM" id="SSF46565">
    <property type="entry name" value="Chaperone J-domain"/>
    <property type="match status" value="1"/>
</dbReference>
<dbReference type="InterPro" id="IPR036869">
    <property type="entry name" value="J_dom_sf"/>
</dbReference>
<protein>
    <recommendedName>
        <fullName evidence="2">J domain-containing protein</fullName>
    </recommendedName>
</protein>
<accession>A0A7V4JQU4</accession>
<name>A0A7V4JQU4_9BACT</name>
<feature type="coiled-coil region" evidence="1">
    <location>
        <begin position="87"/>
        <end position="114"/>
    </location>
</feature>
<sequence>MSIKKKKRNPFEIFGLSPQIVKELDEEVLFKLIKAIYKVFQLTYHPDKGGDPKKALEINLAFENLNLEKNPENFRNYRKKYLERLSRKTLQKELEELKAQNRKLNFYNELLKEKLWQYLENGFEFLRKIFEESSGLKLRIFDIVTYMNFSGFRNTKKQMFFKDLILTKNFILKRRVYEKYYIKFLKYKYIGCIKREYLEPWVLLEREFKDETKSFKNFISKEAFIKECLVFLEAEIKSNSYIFFYDSEDFQRVFLEGVVIDFERLREDEFFDILKNKTINWEKRVGTLNNFNREISEF</sequence>
<dbReference type="PROSITE" id="PS50076">
    <property type="entry name" value="DNAJ_2"/>
    <property type="match status" value="1"/>
</dbReference>
<evidence type="ECO:0000313" key="3">
    <source>
        <dbReference type="EMBL" id="HGU16023.1"/>
    </source>
</evidence>
<dbReference type="EMBL" id="DTEI01000088">
    <property type="protein sequence ID" value="HGU16023.1"/>
    <property type="molecule type" value="Genomic_DNA"/>
</dbReference>
<gene>
    <name evidence="3" type="ORF">ENU91_05160</name>
</gene>
<feature type="domain" description="J" evidence="2">
    <location>
        <begin position="9"/>
        <end position="85"/>
    </location>
</feature>
<reference evidence="3" key="1">
    <citation type="journal article" date="2020" name="mSystems">
        <title>Genome- and Community-Level Interaction Insights into Carbon Utilization and Element Cycling Functions of Hydrothermarchaeota in Hydrothermal Sediment.</title>
        <authorList>
            <person name="Zhou Z."/>
            <person name="Liu Y."/>
            <person name="Xu W."/>
            <person name="Pan J."/>
            <person name="Luo Z.H."/>
            <person name="Li M."/>
        </authorList>
    </citation>
    <scope>NUCLEOTIDE SEQUENCE [LARGE SCALE GENOMIC DNA]</scope>
    <source>
        <strain evidence="3">SpSt-711</strain>
    </source>
</reference>
<comment type="caution">
    <text evidence="3">The sequence shown here is derived from an EMBL/GenBank/DDBJ whole genome shotgun (WGS) entry which is preliminary data.</text>
</comment>
<proteinExistence type="predicted"/>
<dbReference type="InterPro" id="IPR001623">
    <property type="entry name" value="DnaJ_domain"/>
</dbReference>
<organism evidence="3">
    <name type="scientific">Thermodesulfobacterium geofontis</name>
    <dbReference type="NCBI Taxonomy" id="1295609"/>
    <lineage>
        <taxon>Bacteria</taxon>
        <taxon>Pseudomonadati</taxon>
        <taxon>Thermodesulfobacteriota</taxon>
        <taxon>Thermodesulfobacteria</taxon>
        <taxon>Thermodesulfobacteriales</taxon>
        <taxon>Thermodesulfobacteriaceae</taxon>
        <taxon>Thermodesulfobacterium</taxon>
    </lineage>
</organism>
<dbReference type="AlphaFoldDB" id="A0A7V4JQU4"/>
<keyword evidence="1" id="KW-0175">Coiled coil</keyword>